<comment type="catalytic activity">
    <reaction evidence="5 6">
        <text>Exonucleolytic cleavage in either 5'- to 3'- or 3'- to 5'-direction to yield nucleoside 5'-phosphates.</text>
        <dbReference type="EC" id="3.1.11.6"/>
    </reaction>
</comment>
<dbReference type="KEGG" id="csg:Cylst_0592"/>
<evidence type="ECO:0000256" key="6">
    <source>
        <dbReference type="RuleBase" id="RU004355"/>
    </source>
</evidence>
<dbReference type="Pfam" id="PF02601">
    <property type="entry name" value="Exonuc_VII_L"/>
    <property type="match status" value="1"/>
</dbReference>
<comment type="similarity">
    <text evidence="5 6">Belongs to the XseA family.</text>
</comment>
<dbReference type="GO" id="GO:0008855">
    <property type="term" value="F:exodeoxyribonuclease VII activity"/>
    <property type="evidence" value="ECO:0007669"/>
    <property type="project" value="UniProtKB-UniRule"/>
</dbReference>
<dbReference type="InterPro" id="IPR020579">
    <property type="entry name" value="Exonuc_VII_lsu_C"/>
</dbReference>
<evidence type="ECO:0000259" key="8">
    <source>
        <dbReference type="Pfam" id="PF13742"/>
    </source>
</evidence>
<evidence type="ECO:0000256" key="1">
    <source>
        <dbReference type="ARBA" id="ARBA00022490"/>
    </source>
</evidence>
<dbReference type="Pfam" id="PF13742">
    <property type="entry name" value="tRNA_anti_2"/>
    <property type="match status" value="1"/>
</dbReference>
<dbReference type="STRING" id="56107.Cylst_0592"/>
<evidence type="ECO:0000259" key="7">
    <source>
        <dbReference type="Pfam" id="PF02601"/>
    </source>
</evidence>
<feature type="domain" description="OB-fold nucleic acid binding" evidence="8">
    <location>
        <begin position="12"/>
        <end position="106"/>
    </location>
</feature>
<evidence type="ECO:0000256" key="4">
    <source>
        <dbReference type="ARBA" id="ARBA00022839"/>
    </source>
</evidence>
<keyword evidence="10" id="KW-1185">Reference proteome</keyword>
<dbReference type="eggNOG" id="COG1570">
    <property type="taxonomic scope" value="Bacteria"/>
</dbReference>
<dbReference type="PANTHER" id="PTHR30008:SF0">
    <property type="entry name" value="EXODEOXYRIBONUCLEASE 7 LARGE SUBUNIT"/>
    <property type="match status" value="1"/>
</dbReference>
<accession>K9WRA7</accession>
<dbReference type="GO" id="GO:0005737">
    <property type="term" value="C:cytoplasm"/>
    <property type="evidence" value="ECO:0007669"/>
    <property type="project" value="UniProtKB-SubCell"/>
</dbReference>
<name>K9WRA7_9NOST</name>
<dbReference type="HOGENOM" id="CLU_023625_3_1_3"/>
<dbReference type="EMBL" id="CP003642">
    <property type="protein sequence ID" value="AFZ22925.1"/>
    <property type="molecule type" value="Genomic_DNA"/>
</dbReference>
<dbReference type="RefSeq" id="WP_015206182.1">
    <property type="nucleotide sequence ID" value="NC_019757.1"/>
</dbReference>
<keyword evidence="4 5" id="KW-0269">Exonuclease</keyword>
<evidence type="ECO:0000256" key="3">
    <source>
        <dbReference type="ARBA" id="ARBA00022801"/>
    </source>
</evidence>
<dbReference type="CDD" id="cd04489">
    <property type="entry name" value="ExoVII_LU_OBF"/>
    <property type="match status" value="1"/>
</dbReference>
<protein>
    <recommendedName>
        <fullName evidence="5">Exodeoxyribonuclease 7 large subunit</fullName>
        <ecNumber evidence="5">3.1.11.6</ecNumber>
    </recommendedName>
    <alternativeName>
        <fullName evidence="5">Exodeoxyribonuclease VII large subunit</fullName>
        <shortName evidence="5">Exonuclease VII large subunit</shortName>
    </alternativeName>
</protein>
<comment type="subunit">
    <text evidence="5">Heterooligomer composed of large and small subunits.</text>
</comment>
<gene>
    <name evidence="5" type="primary">xseA</name>
    <name evidence="9" type="ORF">Cylst_0592</name>
</gene>
<dbReference type="InterPro" id="IPR025824">
    <property type="entry name" value="OB-fold_nuc-bd_dom"/>
</dbReference>
<dbReference type="HAMAP" id="MF_00378">
    <property type="entry name" value="Exonuc_7_L"/>
    <property type="match status" value="1"/>
</dbReference>
<evidence type="ECO:0000256" key="2">
    <source>
        <dbReference type="ARBA" id="ARBA00022722"/>
    </source>
</evidence>
<dbReference type="GO" id="GO:0006308">
    <property type="term" value="P:DNA catabolic process"/>
    <property type="evidence" value="ECO:0007669"/>
    <property type="project" value="UniProtKB-UniRule"/>
</dbReference>
<dbReference type="GO" id="GO:0009318">
    <property type="term" value="C:exodeoxyribonuclease VII complex"/>
    <property type="evidence" value="ECO:0007669"/>
    <property type="project" value="UniProtKB-UniRule"/>
</dbReference>
<dbReference type="AlphaFoldDB" id="K9WRA7"/>
<dbReference type="OrthoDB" id="9802795at2"/>
<dbReference type="InterPro" id="IPR003753">
    <property type="entry name" value="Exonuc_VII_L"/>
</dbReference>
<feature type="domain" description="Exonuclease VII large subunit C-terminal" evidence="7">
    <location>
        <begin position="131"/>
        <end position="332"/>
    </location>
</feature>
<dbReference type="EC" id="3.1.11.6" evidence="5"/>
<organism evidence="9 10">
    <name type="scientific">Cylindrospermum stagnale PCC 7417</name>
    <dbReference type="NCBI Taxonomy" id="56107"/>
    <lineage>
        <taxon>Bacteria</taxon>
        <taxon>Bacillati</taxon>
        <taxon>Cyanobacteriota</taxon>
        <taxon>Cyanophyceae</taxon>
        <taxon>Nostocales</taxon>
        <taxon>Nostocaceae</taxon>
        <taxon>Cylindrospermum</taxon>
    </lineage>
</organism>
<keyword evidence="1 5" id="KW-0963">Cytoplasm</keyword>
<keyword evidence="2 5" id="KW-0540">Nuclease</keyword>
<dbReference type="PANTHER" id="PTHR30008">
    <property type="entry name" value="EXODEOXYRIBONUCLEASE 7 LARGE SUBUNIT"/>
    <property type="match status" value="1"/>
</dbReference>
<reference evidence="9 10" key="1">
    <citation type="submission" date="2012-06" db="EMBL/GenBank/DDBJ databases">
        <title>Finished chromosome of genome of Cylindrospermum stagnale PCC 7417.</title>
        <authorList>
            <consortium name="US DOE Joint Genome Institute"/>
            <person name="Gugger M."/>
            <person name="Coursin T."/>
            <person name="Rippka R."/>
            <person name="Tandeau De Marsac N."/>
            <person name="Huntemann M."/>
            <person name="Wei C.-L."/>
            <person name="Han J."/>
            <person name="Detter J.C."/>
            <person name="Han C."/>
            <person name="Tapia R."/>
            <person name="Chen A."/>
            <person name="Kyrpides N."/>
            <person name="Mavromatis K."/>
            <person name="Markowitz V."/>
            <person name="Szeto E."/>
            <person name="Ivanova N."/>
            <person name="Pagani I."/>
            <person name="Pati A."/>
            <person name="Goodwin L."/>
            <person name="Nordberg H.P."/>
            <person name="Cantor M.N."/>
            <person name="Hua S.X."/>
            <person name="Woyke T."/>
            <person name="Kerfeld C.A."/>
        </authorList>
    </citation>
    <scope>NUCLEOTIDE SEQUENCE [LARGE SCALE GENOMIC DNA]</scope>
    <source>
        <strain evidence="9 10">PCC 7417</strain>
    </source>
</reference>
<proteinExistence type="inferred from homology"/>
<evidence type="ECO:0000256" key="5">
    <source>
        <dbReference type="HAMAP-Rule" id="MF_00378"/>
    </source>
</evidence>
<evidence type="ECO:0000313" key="10">
    <source>
        <dbReference type="Proteomes" id="UP000010475"/>
    </source>
</evidence>
<sequence length="419" mass="46427">MSFDSLIPDTALSVAGLTDYIRLLLEEDQHLRQIWVTGEVSSANNHRSGLFFTLQDPNGTATIKCVVWNSQLAKLAQTPIRGEQLIILGSIRLYPQRGEYQLTVWQALPAGAGLQALRYQQLKKRLEAEGLFDLERKRSLPIHPQIIAVVTSPTAAAWGDIQKTLKHRYPGIHILFSPATVQGDLAPASIVKAIERVERDGRAEVLILSRGGGAVEELACFNDERVVRAIANCPIPVISGIGHQRDESLADLVADVSVHTPTAAAERVVPALSELYNQHRQRVAALREAVHESGEIADNQLQSLKHRLRRLGLERLVQQEVQKISWRRQHLLQVTMGRSQQASQHLELLRQKLASIDPKAVLQRGYAVVRQENGAIARSAAELTVGDDLLIQLGQGEVKVKVVEVNEPPRRQGRQDLNG</sequence>
<dbReference type="GO" id="GO:0003676">
    <property type="term" value="F:nucleic acid binding"/>
    <property type="evidence" value="ECO:0007669"/>
    <property type="project" value="InterPro"/>
</dbReference>
<keyword evidence="3 5" id="KW-0378">Hydrolase</keyword>
<comment type="function">
    <text evidence="5">Bidirectionally degrades single-stranded DNA into large acid-insoluble oligonucleotides, which are then degraded further into small acid-soluble oligonucleotides.</text>
</comment>
<dbReference type="PATRIC" id="fig|56107.3.peg.665"/>
<evidence type="ECO:0000313" key="9">
    <source>
        <dbReference type="EMBL" id="AFZ22925.1"/>
    </source>
</evidence>
<dbReference type="NCBIfam" id="TIGR00237">
    <property type="entry name" value="xseA"/>
    <property type="match status" value="1"/>
</dbReference>
<comment type="subcellular location">
    <subcellularLocation>
        <location evidence="5 6">Cytoplasm</location>
    </subcellularLocation>
</comment>
<dbReference type="Proteomes" id="UP000010475">
    <property type="component" value="Chromosome"/>
</dbReference>